<reference evidence="2 3" key="1">
    <citation type="submission" date="2017-11" db="EMBL/GenBank/DDBJ databases">
        <title>Genomic Encyclopedia of Type Strains, Phase III (KMG-III): the genomes of soil and plant-associated and newly described type strains.</title>
        <authorList>
            <person name="Whitman W."/>
        </authorList>
    </citation>
    <scope>NUCLEOTIDE SEQUENCE [LARGE SCALE GENOMIC DNA]</scope>
    <source>
        <strain evidence="2 3">CGMCC 1.12274</strain>
    </source>
</reference>
<dbReference type="AlphaFoldDB" id="A0A2N0H5M0"/>
<dbReference type="RefSeq" id="WP_100868054.1">
    <property type="nucleotide sequence ID" value="NZ_PHUF01000005.1"/>
</dbReference>
<evidence type="ECO:0000313" key="3">
    <source>
        <dbReference type="Proteomes" id="UP000232587"/>
    </source>
</evidence>
<protein>
    <submittedName>
        <fullName evidence="2">Tail assembly chaperone</fullName>
    </submittedName>
</protein>
<evidence type="ECO:0000256" key="1">
    <source>
        <dbReference type="SAM" id="MobiDB-lite"/>
    </source>
</evidence>
<accession>A0A2N0H5M0</accession>
<dbReference type="OrthoDB" id="7582980at2"/>
<feature type="region of interest" description="Disordered" evidence="1">
    <location>
        <begin position="42"/>
        <end position="64"/>
    </location>
</feature>
<evidence type="ECO:0000313" key="2">
    <source>
        <dbReference type="EMBL" id="PKB14235.1"/>
    </source>
</evidence>
<dbReference type="InterPro" id="IPR019056">
    <property type="entry name" value="Phage_TAC_6"/>
</dbReference>
<name>A0A2N0H5M0_9SPHN</name>
<gene>
    <name evidence="2" type="ORF">B0I00_2867</name>
</gene>
<feature type="compositionally biased region" description="Basic and acidic residues" evidence="1">
    <location>
        <begin position="54"/>
        <end position="64"/>
    </location>
</feature>
<dbReference type="Pfam" id="PF09550">
    <property type="entry name" value="Phage_TAC_6"/>
    <property type="match status" value="1"/>
</dbReference>
<organism evidence="2 3">
    <name type="scientific">Novosphingobium kunmingense</name>
    <dbReference type="NCBI Taxonomy" id="1211806"/>
    <lineage>
        <taxon>Bacteria</taxon>
        <taxon>Pseudomonadati</taxon>
        <taxon>Pseudomonadota</taxon>
        <taxon>Alphaproteobacteria</taxon>
        <taxon>Sphingomonadales</taxon>
        <taxon>Sphingomonadaceae</taxon>
        <taxon>Novosphingobium</taxon>
    </lineage>
</organism>
<proteinExistence type="predicted"/>
<dbReference type="Proteomes" id="UP000232587">
    <property type="component" value="Unassembled WGS sequence"/>
</dbReference>
<dbReference type="EMBL" id="PHUF01000005">
    <property type="protein sequence ID" value="PKB14235.1"/>
    <property type="molecule type" value="Genomic_DNA"/>
</dbReference>
<comment type="caution">
    <text evidence="2">The sequence shown here is derived from an EMBL/GenBank/DDBJ whole genome shotgun (WGS) entry which is preliminary data.</text>
</comment>
<keyword evidence="3" id="KW-1185">Reference proteome</keyword>
<sequence length="64" mass="6729">MSAQPFGTGALRLSGHAAQLLGWRPAEFWQATPAELAAALAPPADAPAPLSRADLTRLMEHDHA</sequence>